<protein>
    <submittedName>
        <fullName evidence="3">Gfo/Idh/MocA family oxidoreductase</fullName>
    </submittedName>
</protein>
<dbReference type="Pfam" id="PF01408">
    <property type="entry name" value="GFO_IDH_MocA"/>
    <property type="match status" value="1"/>
</dbReference>
<evidence type="ECO:0000259" key="1">
    <source>
        <dbReference type="Pfam" id="PF01408"/>
    </source>
</evidence>
<dbReference type="InterPro" id="IPR000683">
    <property type="entry name" value="Gfo/Idh/MocA-like_OxRdtase_N"/>
</dbReference>
<comment type="caution">
    <text evidence="3">The sequence shown here is derived from an EMBL/GenBank/DDBJ whole genome shotgun (WGS) entry which is preliminary data.</text>
</comment>
<dbReference type="Gene3D" id="3.30.360.10">
    <property type="entry name" value="Dihydrodipicolinate Reductase, domain 2"/>
    <property type="match status" value="1"/>
</dbReference>
<dbReference type="Pfam" id="PF22685">
    <property type="entry name" value="Gal80p_C-like"/>
    <property type="match status" value="1"/>
</dbReference>
<dbReference type="Proteomes" id="UP000441523">
    <property type="component" value="Unassembled WGS sequence"/>
</dbReference>
<evidence type="ECO:0000313" key="4">
    <source>
        <dbReference type="Proteomes" id="UP000441523"/>
    </source>
</evidence>
<evidence type="ECO:0000313" key="3">
    <source>
        <dbReference type="EMBL" id="KAB1073459.1"/>
    </source>
</evidence>
<sequence length="378" mass="39379">MPRQGGRAILAADIGVGMIGASPERGWAKLSHVPAVQSLAGLRLAAVLGSTRSSAEASARTFGATRAYAEPADLFGDPAVDLVTVAVRVPAHRELILGALAAGKHVYCEWPLGRDLAEAEELTLAARDAGRTAVIGLQARRSPALRHAGDLVRSGVLGRVLSARIISETIAFGPTIPAAETYLEEPRNGATLVTIHAGHALDAASAVLGPLLDVQALTRRQFERVAVVGGMDPIARSTPDLILTQSSLEGGGALSVEIAGGRTRDALFRFEVIGDGGTLVLEGAAPRGFQSSRLRLALNGLSEPTDEGELTDLPDEAVNVGGVYAALRESIRTGSTATVGFDHAVRLTRFLRDLEASAKDGQRRLARGWPEHVAGSAG</sequence>
<dbReference type="InterPro" id="IPR051317">
    <property type="entry name" value="Gfo/Idh/MocA_oxidoreduct"/>
</dbReference>
<keyword evidence="4" id="KW-1185">Reference proteome</keyword>
<gene>
    <name evidence="3" type="ORF">F6X51_12005</name>
</gene>
<dbReference type="SUPFAM" id="SSF55347">
    <property type="entry name" value="Glyceraldehyde-3-phosphate dehydrogenase-like, C-terminal domain"/>
    <property type="match status" value="1"/>
</dbReference>
<dbReference type="InterPro" id="IPR055080">
    <property type="entry name" value="Gal80p-like_C"/>
</dbReference>
<proteinExistence type="predicted"/>
<dbReference type="GO" id="GO:0000166">
    <property type="term" value="F:nucleotide binding"/>
    <property type="evidence" value="ECO:0007669"/>
    <property type="project" value="InterPro"/>
</dbReference>
<dbReference type="EMBL" id="VZZJ01000008">
    <property type="protein sequence ID" value="KAB1073459.1"/>
    <property type="molecule type" value="Genomic_DNA"/>
</dbReference>
<accession>A0A6N6MWP8</accession>
<dbReference type="PANTHER" id="PTHR43708">
    <property type="entry name" value="CONSERVED EXPRESSED OXIDOREDUCTASE (EUROFUNG)"/>
    <property type="match status" value="1"/>
</dbReference>
<reference evidence="3 4" key="1">
    <citation type="submission" date="2019-09" db="EMBL/GenBank/DDBJ databases">
        <title>YIM 132548 draft genome.</title>
        <authorList>
            <person name="Jiang L."/>
        </authorList>
    </citation>
    <scope>NUCLEOTIDE SEQUENCE [LARGE SCALE GENOMIC DNA]</scope>
    <source>
        <strain evidence="3 4">YIM 132548</strain>
    </source>
</reference>
<dbReference type="Gene3D" id="3.40.50.720">
    <property type="entry name" value="NAD(P)-binding Rossmann-like Domain"/>
    <property type="match status" value="1"/>
</dbReference>
<dbReference type="SUPFAM" id="SSF51735">
    <property type="entry name" value="NAD(P)-binding Rossmann-fold domains"/>
    <property type="match status" value="1"/>
</dbReference>
<feature type="domain" description="Gal80p-like C-terminal" evidence="2">
    <location>
        <begin position="143"/>
        <end position="283"/>
    </location>
</feature>
<organism evidence="3 4">
    <name type="scientific">Methylobacterium planeticum</name>
    <dbReference type="NCBI Taxonomy" id="2615211"/>
    <lineage>
        <taxon>Bacteria</taxon>
        <taxon>Pseudomonadati</taxon>
        <taxon>Pseudomonadota</taxon>
        <taxon>Alphaproteobacteria</taxon>
        <taxon>Hyphomicrobiales</taxon>
        <taxon>Methylobacteriaceae</taxon>
        <taxon>Methylobacterium</taxon>
    </lineage>
</organism>
<evidence type="ECO:0000259" key="2">
    <source>
        <dbReference type="Pfam" id="PF22685"/>
    </source>
</evidence>
<dbReference type="AlphaFoldDB" id="A0A6N6MWP8"/>
<dbReference type="InterPro" id="IPR036291">
    <property type="entry name" value="NAD(P)-bd_dom_sf"/>
</dbReference>
<name>A0A6N6MWP8_9HYPH</name>
<dbReference type="PANTHER" id="PTHR43708:SF1">
    <property type="entry name" value="GALACTOSE_LACTOSE METABOLISM REGULATORY PROTEIN GAL80"/>
    <property type="match status" value="1"/>
</dbReference>
<feature type="domain" description="Gfo/Idh/MocA-like oxidoreductase N-terminal" evidence="1">
    <location>
        <begin position="15"/>
        <end position="135"/>
    </location>
</feature>